<evidence type="ECO:0000313" key="1">
    <source>
        <dbReference type="EMBL" id="ELP32708.1"/>
    </source>
</evidence>
<dbReference type="EMBL" id="AMWG01000093">
    <property type="protein sequence ID" value="ELP32708.1"/>
    <property type="molecule type" value="Genomic_DNA"/>
</dbReference>
<evidence type="ECO:0000313" key="2">
    <source>
        <dbReference type="Proteomes" id="UP000010959"/>
    </source>
</evidence>
<organism evidence="1 2">
    <name type="scientific">Rhodopirellula baltica SWK14</name>
    <dbReference type="NCBI Taxonomy" id="993516"/>
    <lineage>
        <taxon>Bacteria</taxon>
        <taxon>Pseudomonadati</taxon>
        <taxon>Planctomycetota</taxon>
        <taxon>Planctomycetia</taxon>
        <taxon>Pirellulales</taxon>
        <taxon>Pirellulaceae</taxon>
        <taxon>Rhodopirellula</taxon>
    </lineage>
</organism>
<protein>
    <submittedName>
        <fullName evidence="1">Uncharacterized protein</fullName>
    </submittedName>
</protein>
<name>L7CFA5_RHOBT</name>
<accession>L7CFA5</accession>
<sequence>MGPETVGPFHVPNRDWFNRAKRRRRGRLSVGIADAQTDANVDCKDVASDSHDALSDANGVGEVK</sequence>
<gene>
    <name evidence="1" type="ORF">RBSWK_03338</name>
</gene>
<dbReference type="AlphaFoldDB" id="L7CFA5"/>
<proteinExistence type="predicted"/>
<dbReference type="Proteomes" id="UP000010959">
    <property type="component" value="Unassembled WGS sequence"/>
</dbReference>
<reference evidence="1 2" key="1">
    <citation type="journal article" date="2013" name="Mar. Genomics">
        <title>Expression of sulfatases in Rhodopirellula baltica and the diversity of sulfatases in the genus Rhodopirellula.</title>
        <authorList>
            <person name="Wegner C.E."/>
            <person name="Richter-Heitmann T."/>
            <person name="Klindworth A."/>
            <person name="Klockow C."/>
            <person name="Richter M."/>
            <person name="Achstetter T."/>
            <person name="Glockner F.O."/>
            <person name="Harder J."/>
        </authorList>
    </citation>
    <scope>NUCLEOTIDE SEQUENCE [LARGE SCALE GENOMIC DNA]</scope>
    <source>
        <strain evidence="1 2">SWK14</strain>
    </source>
</reference>
<comment type="caution">
    <text evidence="1">The sequence shown here is derived from an EMBL/GenBank/DDBJ whole genome shotgun (WGS) entry which is preliminary data.</text>
</comment>